<evidence type="ECO:0000256" key="2">
    <source>
        <dbReference type="SAM" id="Phobius"/>
    </source>
</evidence>
<comment type="caution">
    <text evidence="3">The sequence shown here is derived from an EMBL/GenBank/DDBJ whole genome shotgun (WGS) entry which is preliminary data.</text>
</comment>
<reference evidence="3 4" key="1">
    <citation type="submission" date="2019-06" db="EMBL/GenBank/DDBJ databases">
        <title>New taxonomy in bacterial strain CC-CFT640, isolated from vineyard.</title>
        <authorList>
            <person name="Lin S.-Y."/>
            <person name="Tsai C.-F."/>
            <person name="Young C.-C."/>
        </authorList>
    </citation>
    <scope>NUCLEOTIDE SEQUENCE [LARGE SCALE GENOMIC DNA]</scope>
    <source>
        <strain evidence="3 4">CC-CFT640</strain>
    </source>
</reference>
<name>A0A5C8PPR2_9HYPH</name>
<evidence type="ECO:0000256" key="1">
    <source>
        <dbReference type="SAM" id="MobiDB-lite"/>
    </source>
</evidence>
<organism evidence="3 4">
    <name type="scientific">Vineibacter terrae</name>
    <dbReference type="NCBI Taxonomy" id="2586908"/>
    <lineage>
        <taxon>Bacteria</taxon>
        <taxon>Pseudomonadati</taxon>
        <taxon>Pseudomonadota</taxon>
        <taxon>Alphaproteobacteria</taxon>
        <taxon>Hyphomicrobiales</taxon>
        <taxon>Vineibacter</taxon>
    </lineage>
</organism>
<feature type="region of interest" description="Disordered" evidence="1">
    <location>
        <begin position="1"/>
        <end position="35"/>
    </location>
</feature>
<dbReference type="EMBL" id="VDUZ01000010">
    <property type="protein sequence ID" value="TXL76724.1"/>
    <property type="molecule type" value="Genomic_DNA"/>
</dbReference>
<feature type="transmembrane region" description="Helical" evidence="2">
    <location>
        <begin position="47"/>
        <end position="65"/>
    </location>
</feature>
<accession>A0A5C8PPR2</accession>
<keyword evidence="2" id="KW-1133">Transmembrane helix</keyword>
<proteinExistence type="predicted"/>
<protein>
    <submittedName>
        <fullName evidence="3">Uncharacterized protein</fullName>
    </submittedName>
</protein>
<dbReference type="AlphaFoldDB" id="A0A5C8PPR2"/>
<keyword evidence="4" id="KW-1185">Reference proteome</keyword>
<dbReference type="Proteomes" id="UP000321638">
    <property type="component" value="Unassembled WGS sequence"/>
</dbReference>
<evidence type="ECO:0000313" key="4">
    <source>
        <dbReference type="Proteomes" id="UP000321638"/>
    </source>
</evidence>
<gene>
    <name evidence="3" type="ORF">FHP25_11030</name>
</gene>
<dbReference type="RefSeq" id="WP_147846986.1">
    <property type="nucleotide sequence ID" value="NZ_VDUZ01000010.1"/>
</dbReference>
<sequence>MSANKPRSKGPAGGDGRRQDGFRRSTVVRVPAPANDNGPAYARSARLLVRLLLVLAGVAVLVALIR</sequence>
<evidence type="ECO:0000313" key="3">
    <source>
        <dbReference type="EMBL" id="TXL76724.1"/>
    </source>
</evidence>
<keyword evidence="2" id="KW-0812">Transmembrane</keyword>
<keyword evidence="2" id="KW-0472">Membrane</keyword>